<keyword evidence="5 10" id="KW-1133">Transmembrane helix</keyword>
<keyword evidence="4 10" id="KW-0812">Transmembrane</keyword>
<dbReference type="PRINTS" id="PR01127">
    <property type="entry name" value="DIUHORMONER"/>
</dbReference>
<evidence type="ECO:0000313" key="14">
    <source>
        <dbReference type="Proteomes" id="UP000504606"/>
    </source>
</evidence>
<dbReference type="GO" id="GO:0005886">
    <property type="term" value="C:plasma membrane"/>
    <property type="evidence" value="ECO:0007669"/>
    <property type="project" value="UniProtKB-SubCell"/>
</dbReference>
<feature type="domain" description="G-protein coupled receptors family 2 profile 1" evidence="12">
    <location>
        <begin position="54"/>
        <end position="133"/>
    </location>
</feature>
<dbReference type="SMART" id="SM00008">
    <property type="entry name" value="HormR"/>
    <property type="match status" value="1"/>
</dbReference>
<dbReference type="GO" id="GO:0008036">
    <property type="term" value="F:diuretic hormone receptor activity"/>
    <property type="evidence" value="ECO:0007669"/>
    <property type="project" value="InterPro"/>
</dbReference>
<feature type="chain" id="PRO_5038474538" evidence="11">
    <location>
        <begin position="24"/>
        <end position="354"/>
    </location>
</feature>
<proteinExistence type="inferred from homology"/>
<dbReference type="RefSeq" id="XP_052130050.1">
    <property type="nucleotide sequence ID" value="XM_052274090.1"/>
</dbReference>
<dbReference type="PANTHER" id="PTHR45620:SF15">
    <property type="entry name" value="DIURETIC HORMONE 44 RECEPTOR 1-RELATED"/>
    <property type="match status" value="1"/>
</dbReference>
<accession>A0A9C6XT33</accession>
<keyword evidence="7 10" id="KW-0472">Membrane</keyword>
<dbReference type="PROSITE" id="PS50261">
    <property type="entry name" value="G_PROTEIN_RECEP_F2_4"/>
    <property type="match status" value="1"/>
</dbReference>
<dbReference type="GO" id="GO:0007188">
    <property type="term" value="P:adenylate cyclase-modulating G protein-coupled receptor signaling pathway"/>
    <property type="evidence" value="ECO:0007669"/>
    <property type="project" value="TreeGrafter"/>
</dbReference>
<evidence type="ECO:0000256" key="6">
    <source>
        <dbReference type="ARBA" id="ARBA00023040"/>
    </source>
</evidence>
<comment type="similarity">
    <text evidence="2">Belongs to the G-protein coupled receptor 2 family.</text>
</comment>
<dbReference type="Gene3D" id="1.20.1070.10">
    <property type="entry name" value="Rhodopsin 7-helix transmembrane proteins"/>
    <property type="match status" value="1"/>
</dbReference>
<dbReference type="InterPro" id="IPR050332">
    <property type="entry name" value="GPCR_2"/>
</dbReference>
<evidence type="ECO:0000256" key="7">
    <source>
        <dbReference type="ARBA" id="ARBA00023136"/>
    </source>
</evidence>
<evidence type="ECO:0000256" key="5">
    <source>
        <dbReference type="ARBA" id="ARBA00022989"/>
    </source>
</evidence>
<organism evidence="14 15">
    <name type="scientific">Frankliniella occidentalis</name>
    <name type="common">Western flower thrips</name>
    <name type="synonym">Euthrips occidentalis</name>
    <dbReference type="NCBI Taxonomy" id="133901"/>
    <lineage>
        <taxon>Eukaryota</taxon>
        <taxon>Metazoa</taxon>
        <taxon>Ecdysozoa</taxon>
        <taxon>Arthropoda</taxon>
        <taxon>Hexapoda</taxon>
        <taxon>Insecta</taxon>
        <taxon>Pterygota</taxon>
        <taxon>Neoptera</taxon>
        <taxon>Paraneoptera</taxon>
        <taxon>Thysanoptera</taxon>
        <taxon>Terebrantia</taxon>
        <taxon>Thripoidea</taxon>
        <taxon>Thripidae</taxon>
        <taxon>Frankliniella</taxon>
    </lineage>
</organism>
<reference evidence="15" key="1">
    <citation type="submission" date="2025-08" db="UniProtKB">
        <authorList>
            <consortium name="RefSeq"/>
        </authorList>
    </citation>
    <scope>IDENTIFICATION</scope>
    <source>
        <tissue evidence="15">Whole organism</tissue>
    </source>
</reference>
<evidence type="ECO:0000256" key="4">
    <source>
        <dbReference type="ARBA" id="ARBA00022692"/>
    </source>
</evidence>
<keyword evidence="6" id="KW-0297">G-protein coupled receptor</keyword>
<evidence type="ECO:0000259" key="13">
    <source>
        <dbReference type="PROSITE" id="PS50261"/>
    </source>
</evidence>
<dbReference type="PRINTS" id="PR00249">
    <property type="entry name" value="GPCRSECRETIN"/>
</dbReference>
<dbReference type="GO" id="GO:0017046">
    <property type="term" value="F:peptide hormone binding"/>
    <property type="evidence" value="ECO:0007669"/>
    <property type="project" value="TreeGrafter"/>
</dbReference>
<dbReference type="Proteomes" id="UP000504606">
    <property type="component" value="Unplaced"/>
</dbReference>
<dbReference type="InterPro" id="IPR000832">
    <property type="entry name" value="GPCR_2_secretin-like"/>
</dbReference>
<gene>
    <name evidence="15" type="primary">LOC113211574</name>
</gene>
<evidence type="ECO:0000256" key="2">
    <source>
        <dbReference type="ARBA" id="ARBA00005314"/>
    </source>
</evidence>
<dbReference type="Pfam" id="PF00002">
    <property type="entry name" value="7tm_2"/>
    <property type="match status" value="1"/>
</dbReference>
<dbReference type="InterPro" id="IPR017981">
    <property type="entry name" value="GPCR_2-like_7TM"/>
</dbReference>
<evidence type="ECO:0000256" key="1">
    <source>
        <dbReference type="ARBA" id="ARBA00004651"/>
    </source>
</evidence>
<feature type="transmembrane region" description="Helical" evidence="10">
    <location>
        <begin position="227"/>
        <end position="248"/>
    </location>
</feature>
<feature type="transmembrane region" description="Helical" evidence="10">
    <location>
        <begin position="255"/>
        <end position="275"/>
    </location>
</feature>
<protein>
    <submittedName>
        <fullName evidence="15">Diuretic hormone receptor-like</fullName>
    </submittedName>
</protein>
<dbReference type="GO" id="GO:0007166">
    <property type="term" value="P:cell surface receptor signaling pathway"/>
    <property type="evidence" value="ECO:0007669"/>
    <property type="project" value="InterPro"/>
</dbReference>
<dbReference type="GeneID" id="113211574"/>
<feature type="transmembrane region" description="Helical" evidence="10">
    <location>
        <begin position="184"/>
        <end position="207"/>
    </location>
</feature>
<keyword evidence="11" id="KW-0732">Signal</keyword>
<feature type="transmembrane region" description="Helical" evidence="10">
    <location>
        <begin position="305"/>
        <end position="328"/>
    </location>
</feature>
<dbReference type="OrthoDB" id="6022368at2759"/>
<comment type="subcellular location">
    <subcellularLocation>
        <location evidence="1">Cell membrane</location>
        <topology evidence="1">Multi-pass membrane protein</topology>
    </subcellularLocation>
</comment>
<feature type="domain" description="G-protein coupled receptors family 2 profile 2" evidence="13">
    <location>
        <begin position="147"/>
        <end position="328"/>
    </location>
</feature>
<feature type="signal peptide" evidence="11">
    <location>
        <begin position="1"/>
        <end position="23"/>
    </location>
</feature>
<dbReference type="Gene3D" id="4.10.1240.10">
    <property type="entry name" value="GPCR, family 2, extracellular hormone receptor domain"/>
    <property type="match status" value="1"/>
</dbReference>
<keyword evidence="9" id="KW-0807">Transducer</keyword>
<dbReference type="AlphaFoldDB" id="A0A9C6XT33"/>
<dbReference type="Pfam" id="PF02793">
    <property type="entry name" value="HRM"/>
    <property type="match status" value="1"/>
</dbReference>
<dbReference type="InterPro" id="IPR001879">
    <property type="entry name" value="GPCR_2_extracellular_dom"/>
</dbReference>
<evidence type="ECO:0000256" key="8">
    <source>
        <dbReference type="ARBA" id="ARBA00023170"/>
    </source>
</evidence>
<evidence type="ECO:0000259" key="12">
    <source>
        <dbReference type="PROSITE" id="PS50227"/>
    </source>
</evidence>
<feature type="transmembrane region" description="Helical" evidence="10">
    <location>
        <begin position="150"/>
        <end position="172"/>
    </location>
</feature>
<dbReference type="PANTHER" id="PTHR45620">
    <property type="entry name" value="PDF RECEPTOR-LIKE PROTEIN-RELATED"/>
    <property type="match status" value="1"/>
</dbReference>
<dbReference type="InterPro" id="IPR002001">
    <property type="entry name" value="GPCR_2_diuretic_rcpt"/>
</dbReference>
<dbReference type="KEGG" id="foc:113211574"/>
<evidence type="ECO:0000256" key="10">
    <source>
        <dbReference type="SAM" id="Phobius"/>
    </source>
</evidence>
<evidence type="ECO:0000256" key="9">
    <source>
        <dbReference type="ARBA" id="ARBA00023224"/>
    </source>
</evidence>
<dbReference type="PROSITE" id="PS50227">
    <property type="entry name" value="G_PROTEIN_RECEP_F2_3"/>
    <property type="match status" value="1"/>
</dbReference>
<dbReference type="InterPro" id="IPR036445">
    <property type="entry name" value="GPCR_2_extracell_dom_sf"/>
</dbReference>
<sequence>MGPPRGLALVLLACCCWCAGVAGHSDEFVDEYIDDPYNSTNLFANISNPEEALRCADLQLQYEAAPPANHCEPFFDKVLCWEHQPAGTLASQTCFAELNGVPYDNNGRNATRMCHPNATWDQTTNYSACMKDLANANDPGNLHTEVTSTIYYVGYTVSTIVLTVAVFIFSHFSELHCLRNRIHMNLMLAYIGADIVWILNMTVNVYLGHESTEFCIIFTVLLQYTLLTHFLWMFVEGLYLFTLVVMTFQQHSAKLPVYLVIGWGTPLVAVVAWVITRLVRPPPDQGEREGPQTCPWWQEHWADRIWIQAPCILVLVVNSIFLVFIMYVSILKRWCGLSTIILVVRVNLYRDLYS</sequence>
<dbReference type="GO" id="GO:0008528">
    <property type="term" value="F:G protein-coupled peptide receptor activity"/>
    <property type="evidence" value="ECO:0007669"/>
    <property type="project" value="TreeGrafter"/>
</dbReference>
<keyword evidence="8" id="KW-0675">Receptor</keyword>
<keyword evidence="3" id="KW-1003">Cell membrane</keyword>
<name>A0A9C6XT33_FRAOC</name>
<evidence type="ECO:0000256" key="3">
    <source>
        <dbReference type="ARBA" id="ARBA00022475"/>
    </source>
</evidence>
<evidence type="ECO:0000313" key="15">
    <source>
        <dbReference type="RefSeq" id="XP_052130050.1"/>
    </source>
</evidence>
<evidence type="ECO:0000256" key="11">
    <source>
        <dbReference type="SAM" id="SignalP"/>
    </source>
</evidence>
<keyword evidence="14" id="KW-1185">Reference proteome</keyword>
<dbReference type="SUPFAM" id="SSF111418">
    <property type="entry name" value="Hormone receptor domain"/>
    <property type="match status" value="1"/>
</dbReference>